<dbReference type="Pfam" id="PF00005">
    <property type="entry name" value="ABC_tran"/>
    <property type="match status" value="2"/>
</dbReference>
<dbReference type="GO" id="GO:0140359">
    <property type="term" value="F:ABC-type transporter activity"/>
    <property type="evidence" value="ECO:0007669"/>
    <property type="project" value="InterPro"/>
</dbReference>
<dbReference type="GO" id="GO:0016020">
    <property type="term" value="C:membrane"/>
    <property type="evidence" value="ECO:0007669"/>
    <property type="project" value="UniProtKB-SubCell"/>
</dbReference>
<evidence type="ECO:0000256" key="5">
    <source>
        <dbReference type="ARBA" id="ARBA00022737"/>
    </source>
</evidence>
<protein>
    <recommendedName>
        <fullName evidence="16">ABC transporter C family member 3</fullName>
    </recommendedName>
</protein>
<keyword evidence="6" id="KW-0547">Nucleotide-binding</keyword>
<dbReference type="PANTHER" id="PTHR24223">
    <property type="entry name" value="ATP-BINDING CASSETTE SUB-FAMILY C"/>
    <property type="match status" value="1"/>
</dbReference>
<feature type="non-terminal residue" evidence="14">
    <location>
        <position position="1"/>
    </location>
</feature>
<dbReference type="InterPro" id="IPR027417">
    <property type="entry name" value="P-loop_NTPase"/>
</dbReference>
<dbReference type="Gene3D" id="1.20.1560.10">
    <property type="entry name" value="ABC transporter type 1, transmembrane domain"/>
    <property type="match status" value="2"/>
</dbReference>
<evidence type="ECO:0000256" key="7">
    <source>
        <dbReference type="ARBA" id="ARBA00022840"/>
    </source>
</evidence>
<evidence type="ECO:0000256" key="6">
    <source>
        <dbReference type="ARBA" id="ARBA00022741"/>
    </source>
</evidence>
<feature type="transmembrane region" description="Helical" evidence="11">
    <location>
        <begin position="85"/>
        <end position="105"/>
    </location>
</feature>
<evidence type="ECO:0000259" key="12">
    <source>
        <dbReference type="PROSITE" id="PS50893"/>
    </source>
</evidence>
<keyword evidence="9 11" id="KW-1133">Transmembrane helix</keyword>
<dbReference type="Pfam" id="PF00664">
    <property type="entry name" value="ABC_membrane"/>
    <property type="match status" value="2"/>
</dbReference>
<feature type="transmembrane region" description="Helical" evidence="11">
    <location>
        <begin position="1153"/>
        <end position="1172"/>
    </location>
</feature>
<name>A0A835H4I4_9MAGN</name>
<keyword evidence="4 11" id="KW-0812">Transmembrane</keyword>
<dbReference type="SMART" id="SM00382">
    <property type="entry name" value="AAA"/>
    <property type="match status" value="2"/>
</dbReference>
<comment type="caution">
    <text evidence="14">The sequence shown here is derived from an EMBL/GenBank/DDBJ whole genome shotgun (WGS) entry which is preliminary data.</text>
</comment>
<feature type="transmembrane region" description="Helical" evidence="11">
    <location>
        <begin position="394"/>
        <end position="413"/>
    </location>
</feature>
<dbReference type="GO" id="GO:0016887">
    <property type="term" value="F:ATP hydrolysis activity"/>
    <property type="evidence" value="ECO:0007669"/>
    <property type="project" value="InterPro"/>
</dbReference>
<dbReference type="InterPro" id="IPR011527">
    <property type="entry name" value="ABC1_TM_dom"/>
</dbReference>
<dbReference type="InterPro" id="IPR044746">
    <property type="entry name" value="ABCC_6TM_D1"/>
</dbReference>
<evidence type="ECO:0000256" key="4">
    <source>
        <dbReference type="ARBA" id="ARBA00022692"/>
    </source>
</evidence>
<dbReference type="CDD" id="cd18580">
    <property type="entry name" value="ABC_6TM_ABCC_D2"/>
    <property type="match status" value="1"/>
</dbReference>
<feature type="transmembrane region" description="Helical" evidence="11">
    <location>
        <begin position="160"/>
        <end position="179"/>
    </location>
</feature>
<keyword evidence="5" id="KW-0677">Repeat</keyword>
<feature type="domain" description="ABC transporter" evidence="12">
    <location>
        <begin position="591"/>
        <end position="819"/>
    </location>
</feature>
<feature type="transmembrane region" description="Helical" evidence="11">
    <location>
        <begin position="1121"/>
        <end position="1141"/>
    </location>
</feature>
<evidence type="ECO:0000259" key="13">
    <source>
        <dbReference type="PROSITE" id="PS50929"/>
    </source>
</evidence>
<dbReference type="InterPro" id="IPR044726">
    <property type="entry name" value="ABCC_6TM_D2"/>
</dbReference>
<dbReference type="PROSITE" id="PS00211">
    <property type="entry name" value="ABC_TRANSPORTER_1"/>
    <property type="match status" value="1"/>
</dbReference>
<dbReference type="SUPFAM" id="SSF52540">
    <property type="entry name" value="P-loop containing nucleoside triphosphate hydrolases"/>
    <property type="match status" value="2"/>
</dbReference>
<dbReference type="InterPro" id="IPR050173">
    <property type="entry name" value="ABC_transporter_C-like"/>
</dbReference>
<feature type="domain" description="ABC transporter" evidence="12">
    <location>
        <begin position="1216"/>
        <end position="1450"/>
    </location>
</feature>
<dbReference type="PROSITE" id="PS50893">
    <property type="entry name" value="ABC_TRANSPORTER_2"/>
    <property type="match status" value="2"/>
</dbReference>
<feature type="transmembrane region" description="Helical" evidence="11">
    <location>
        <begin position="926"/>
        <end position="953"/>
    </location>
</feature>
<evidence type="ECO:0000256" key="9">
    <source>
        <dbReference type="ARBA" id="ARBA00022989"/>
    </source>
</evidence>
<feature type="transmembrane region" description="Helical" evidence="11">
    <location>
        <begin position="1037"/>
        <end position="1056"/>
    </location>
</feature>
<dbReference type="CDD" id="cd03250">
    <property type="entry name" value="ABCC_MRP_domain1"/>
    <property type="match status" value="1"/>
</dbReference>
<keyword evidence="15" id="KW-1185">Reference proteome</keyword>
<evidence type="ECO:0008006" key="16">
    <source>
        <dbReference type="Google" id="ProtNLM"/>
    </source>
</evidence>
<feature type="transmembrane region" description="Helical" evidence="11">
    <location>
        <begin position="495"/>
        <end position="519"/>
    </location>
</feature>
<dbReference type="EMBL" id="JADFTS010000008">
    <property type="protein sequence ID" value="KAF9591438.1"/>
    <property type="molecule type" value="Genomic_DNA"/>
</dbReference>
<dbReference type="InterPro" id="IPR017871">
    <property type="entry name" value="ABC_transporter-like_CS"/>
</dbReference>
<evidence type="ECO:0000256" key="8">
    <source>
        <dbReference type="ARBA" id="ARBA00022967"/>
    </source>
</evidence>
<dbReference type="FunFam" id="1.20.1560.10:FF:000002">
    <property type="entry name" value="ABC transporter C family member 5"/>
    <property type="match status" value="1"/>
</dbReference>
<accession>A0A835H4I4</accession>
<evidence type="ECO:0000256" key="2">
    <source>
        <dbReference type="ARBA" id="ARBA00009726"/>
    </source>
</evidence>
<feature type="transmembrane region" description="Helical" evidence="11">
    <location>
        <begin position="6"/>
        <end position="27"/>
    </location>
</feature>
<dbReference type="Gene3D" id="3.40.50.300">
    <property type="entry name" value="P-loop containing nucleotide triphosphate hydrolases"/>
    <property type="match status" value="2"/>
</dbReference>
<dbReference type="PROSITE" id="PS50929">
    <property type="entry name" value="ABC_TM1F"/>
    <property type="match status" value="2"/>
</dbReference>
<dbReference type="Proteomes" id="UP000631114">
    <property type="component" value="Unassembled WGS sequence"/>
</dbReference>
<dbReference type="FunFam" id="3.40.50.300:FF:000163">
    <property type="entry name" value="Multidrug resistance-associated protein member 4"/>
    <property type="match status" value="1"/>
</dbReference>
<dbReference type="SUPFAM" id="SSF90123">
    <property type="entry name" value="ABC transporter transmembrane region"/>
    <property type="match status" value="2"/>
</dbReference>
<feature type="transmembrane region" description="Helical" evidence="11">
    <location>
        <begin position="117"/>
        <end position="140"/>
    </location>
</feature>
<feature type="transmembrane region" description="Helical" evidence="11">
    <location>
        <begin position="314"/>
        <end position="334"/>
    </location>
</feature>
<feature type="transmembrane region" description="Helical" evidence="11">
    <location>
        <begin position="277"/>
        <end position="302"/>
    </location>
</feature>
<feature type="domain" description="ABC transmembrane type-1" evidence="13">
    <location>
        <begin position="892"/>
        <end position="1179"/>
    </location>
</feature>
<evidence type="ECO:0000256" key="10">
    <source>
        <dbReference type="ARBA" id="ARBA00023136"/>
    </source>
</evidence>
<dbReference type="OrthoDB" id="6500128at2759"/>
<feature type="transmembrane region" description="Helical" evidence="11">
    <location>
        <begin position="1011"/>
        <end position="1030"/>
    </location>
</feature>
<keyword evidence="10 11" id="KW-0472">Membrane</keyword>
<dbReference type="FunFam" id="3.40.50.300:FF:000508">
    <property type="entry name" value="ABC transporter C family member 5"/>
    <property type="match status" value="1"/>
</dbReference>
<comment type="similarity">
    <text evidence="2">Belongs to the ABC transporter superfamily. ABCC family. Conjugate transporter (TC 3.A.1.208) subfamily.</text>
</comment>
<evidence type="ECO:0000313" key="14">
    <source>
        <dbReference type="EMBL" id="KAF9591438.1"/>
    </source>
</evidence>
<organism evidence="14 15">
    <name type="scientific">Coptis chinensis</name>
    <dbReference type="NCBI Taxonomy" id="261450"/>
    <lineage>
        <taxon>Eukaryota</taxon>
        <taxon>Viridiplantae</taxon>
        <taxon>Streptophyta</taxon>
        <taxon>Embryophyta</taxon>
        <taxon>Tracheophyta</taxon>
        <taxon>Spermatophyta</taxon>
        <taxon>Magnoliopsida</taxon>
        <taxon>Ranunculales</taxon>
        <taxon>Ranunculaceae</taxon>
        <taxon>Coptidoideae</taxon>
        <taxon>Coptis</taxon>
    </lineage>
</organism>
<keyword evidence="3" id="KW-0813">Transport</keyword>
<gene>
    <name evidence="14" type="ORF">IFM89_004136</name>
</gene>
<dbReference type="InterPro" id="IPR036640">
    <property type="entry name" value="ABC1_TM_sf"/>
</dbReference>
<feature type="transmembrane region" description="Helical" evidence="11">
    <location>
        <begin position="60"/>
        <end position="79"/>
    </location>
</feature>
<dbReference type="FunFam" id="1.20.1560.10:FF:000003">
    <property type="entry name" value="ABC transporter C family member 10"/>
    <property type="match status" value="1"/>
</dbReference>
<reference evidence="14 15" key="1">
    <citation type="submission" date="2020-10" db="EMBL/GenBank/DDBJ databases">
        <title>The Coptis chinensis genome and diversification of protoberbering-type alkaloids.</title>
        <authorList>
            <person name="Wang B."/>
            <person name="Shu S."/>
            <person name="Song C."/>
            <person name="Liu Y."/>
        </authorList>
    </citation>
    <scope>NUCLEOTIDE SEQUENCE [LARGE SCALE GENOMIC DNA]</scope>
    <source>
        <strain evidence="14">HL-2020</strain>
        <tissue evidence="14">Leaf</tissue>
    </source>
</reference>
<feature type="domain" description="ABC transmembrane type-1" evidence="13">
    <location>
        <begin position="281"/>
        <end position="558"/>
    </location>
</feature>
<dbReference type="GO" id="GO:0005524">
    <property type="term" value="F:ATP binding"/>
    <property type="evidence" value="ECO:0007669"/>
    <property type="project" value="UniProtKB-KW"/>
</dbReference>
<dbReference type="CDD" id="cd03244">
    <property type="entry name" value="ABCC_MRP_domain2"/>
    <property type="match status" value="1"/>
</dbReference>
<keyword evidence="8" id="KW-1278">Translocase</keyword>
<evidence type="ECO:0000256" key="1">
    <source>
        <dbReference type="ARBA" id="ARBA00004141"/>
    </source>
</evidence>
<comment type="subcellular location">
    <subcellularLocation>
        <location evidence="1">Membrane</location>
        <topology evidence="1">Multi-pass membrane protein</topology>
    </subcellularLocation>
</comment>
<keyword evidence="7" id="KW-0067">ATP-binding</keyword>
<sequence>LHHIMMEISFMVVDIVGFSLFLLWALVEVIRERRYAEDYEFKQSNSDEDRKSEVFTKITVVSNFLICVSYLGFCCYEFWKLKAISLDSGFNAVTGILVLVFALYFKRRVSKGQRKWPLVLIFWWLFSSIISTVTVSIYLLAALKSKRFVNYVLQANFSEFVSVPLYILLCYGALCFNFTQEVQDIEQPLLHKEDEDAEEVVDEYSSAGISSQLIFRWLNPLFEHCRARKLELSHIPPVPKPETADNSFSLLQESLARQKPKACSLPKALFGALWRPLAVNAVFAGINTFASYMGPFLITSFVDFLSRKQDGSSHRYGFTLAFYFFFAQLVDSLSQRQWYFGAQRIGFRARAAVMVLIYSKALKMKNYGSSTGKIVNFINVDVERIKNFSSHVHGIWLLPVQVSLALLILYRSLSCAPSIAALFATVLVMVSNSPLARIQEKLESKIMEAKDSRMKATSETLKSMRVLKLHSWETTFLKKILELRQTERSWLKRYLYLRAAVVVLFWISPILVSVITFGVCVLVKTPLTSGTVLSALATFRILQEPIYNLPELISAIAQMKVSVDRINNFIREENQEYLTLDYAPNTSSVSIEIASGEFSWETGNAKGNKPTIKIAKDLKIMKGSKIAVCGMVGSGKSSFLCSILGEIPWISGMGVKVYGSKAYVPQSAWIQTGTVRENVLFGKEMKKCYYKDVLKACALNRDIDMWANGDLSVVGERGTNLSGGQQQRIQLARAIYSDSDVYLLDDPFSAVDAHTKAHLFQECVMQFLAQKTVIYVTHQLEFLDASDLVLVIKDGSIVQSGKYKDLIADPYGELVRQMAAHRQSLSQVTPHEDNISFTYGTNSINQTNHTEEKWANLILDNNKEEVTETSRVKWQVYSTFMSSAYKGSLIPVILLCQVLFQLLQIESNYWVASATKEESVVSKKKLIGVFVLLSGGSSIFVLGRAVLLATISIETAQRLFLGMINSVFRAPVLFFDSTPSSQILNRASYLFIPFFFCSSTDQSTVDTDIPYRLAGLVFALVQLFSIMLLMSYIAWQIFLIFLAILAISVWYQAYYINAARELARMAGTSKSPIVHHFSESITGAATIRCFNQEARFFAKIQMLIDDYSRLTFYSSATMEWLSVRINFLFNLVFLSALLILVTLPREAVDPSMAGLIATYGLSLNVLQGWVIWNICNVDNKMISVERILQFSSIQSEAPLTIVGCTPDPDWPMSGTIDIDNLHVQYSPSLPMILKGITCTFPGTKKVGVVGRTGSGKSTLIQTLFRVVEPSSGKILIDGVDIGKLGLQDLRARLSIIPQNPTLFEGTMRTNLDPLKEHRDTEIWEVLNKCNLREIVRQDERLLDAPVATDGENWSVGQRQLICLARVLLSERKILVLDEATASVDTATDNQIQKAIREATRSCTVITVAHRIPTVIDNDLVLLLEEAEVANVGMTIASTANEFINRDNTDNRIVALITAAVE</sequence>
<dbReference type="CDD" id="cd18579">
    <property type="entry name" value="ABC_6TM_ABCC_D1"/>
    <property type="match status" value="1"/>
</dbReference>
<evidence type="ECO:0000256" key="11">
    <source>
        <dbReference type="SAM" id="Phobius"/>
    </source>
</evidence>
<evidence type="ECO:0000313" key="15">
    <source>
        <dbReference type="Proteomes" id="UP000631114"/>
    </source>
</evidence>
<dbReference type="PANTHER" id="PTHR24223:SF222">
    <property type="entry name" value="OS01G0902100 PROTEIN"/>
    <property type="match status" value="1"/>
</dbReference>
<feature type="transmembrane region" description="Helical" evidence="11">
    <location>
        <begin position="419"/>
        <end position="438"/>
    </location>
</feature>
<dbReference type="InterPro" id="IPR003593">
    <property type="entry name" value="AAA+_ATPase"/>
</dbReference>
<proteinExistence type="inferred from homology"/>
<evidence type="ECO:0000256" key="3">
    <source>
        <dbReference type="ARBA" id="ARBA00022448"/>
    </source>
</evidence>
<dbReference type="InterPro" id="IPR003439">
    <property type="entry name" value="ABC_transporter-like_ATP-bd"/>
</dbReference>